<protein>
    <submittedName>
        <fullName evidence="1">Uncharacterized protein</fullName>
    </submittedName>
</protein>
<proteinExistence type="predicted"/>
<evidence type="ECO:0000313" key="1">
    <source>
        <dbReference type="EMBL" id="MBX17000.1"/>
    </source>
</evidence>
<dbReference type="AlphaFoldDB" id="A0A2P2LGE3"/>
<accession>A0A2P2LGE3</accession>
<sequence length="59" mass="7011">MLYSWSSISCTLWCFELSNVRISFCSSSYEMLCAERIMKMLPGLRWQLQLQLQMILLVE</sequence>
<name>A0A2P2LGE3_RHIMU</name>
<dbReference type="EMBL" id="GGEC01036516">
    <property type="protein sequence ID" value="MBX17000.1"/>
    <property type="molecule type" value="Transcribed_RNA"/>
</dbReference>
<organism evidence="1">
    <name type="scientific">Rhizophora mucronata</name>
    <name type="common">Asiatic mangrove</name>
    <dbReference type="NCBI Taxonomy" id="61149"/>
    <lineage>
        <taxon>Eukaryota</taxon>
        <taxon>Viridiplantae</taxon>
        <taxon>Streptophyta</taxon>
        <taxon>Embryophyta</taxon>
        <taxon>Tracheophyta</taxon>
        <taxon>Spermatophyta</taxon>
        <taxon>Magnoliopsida</taxon>
        <taxon>eudicotyledons</taxon>
        <taxon>Gunneridae</taxon>
        <taxon>Pentapetalae</taxon>
        <taxon>rosids</taxon>
        <taxon>fabids</taxon>
        <taxon>Malpighiales</taxon>
        <taxon>Rhizophoraceae</taxon>
        <taxon>Rhizophora</taxon>
    </lineage>
</organism>
<reference evidence="1" key="1">
    <citation type="submission" date="2018-02" db="EMBL/GenBank/DDBJ databases">
        <title>Rhizophora mucronata_Transcriptome.</title>
        <authorList>
            <person name="Meera S.P."/>
            <person name="Sreeshan A."/>
            <person name="Augustine A."/>
        </authorList>
    </citation>
    <scope>NUCLEOTIDE SEQUENCE</scope>
    <source>
        <tissue evidence="1">Leaf</tissue>
    </source>
</reference>